<comment type="function">
    <text evidence="1">Odorant receptor.</text>
</comment>
<keyword evidence="3 10" id="KW-0812">Transmembrane</keyword>
<evidence type="ECO:0000256" key="11">
    <source>
        <dbReference type="RuleBase" id="RU363047"/>
    </source>
</evidence>
<dbReference type="AlphaFoldDB" id="A0A8C8A7L1"/>
<feature type="transmembrane region" description="Helical" evidence="11">
    <location>
        <begin position="60"/>
        <end position="78"/>
    </location>
</feature>
<keyword evidence="4 11" id="KW-1133">Transmembrane helix</keyword>
<dbReference type="PANTHER" id="PTHR48018">
    <property type="entry name" value="OLFACTORY RECEPTOR"/>
    <property type="match status" value="1"/>
</dbReference>
<keyword evidence="11" id="KW-1003">Cell membrane</keyword>
<dbReference type="PROSITE" id="PS00237">
    <property type="entry name" value="G_PROTEIN_RECEP_F1_1"/>
    <property type="match status" value="1"/>
</dbReference>
<feature type="domain" description="G-protein coupled receptors family 1 profile" evidence="12">
    <location>
        <begin position="41"/>
        <end position="286"/>
    </location>
</feature>
<dbReference type="FunFam" id="1.20.1070.10:FF:000003">
    <property type="entry name" value="Olfactory receptor"/>
    <property type="match status" value="1"/>
</dbReference>
<keyword evidence="6 11" id="KW-0472">Membrane</keyword>
<keyword evidence="14" id="KW-1185">Reference proteome</keyword>
<dbReference type="Gene3D" id="1.20.1070.10">
    <property type="entry name" value="Rhodopsin 7-helix transmembrane proteins"/>
    <property type="match status" value="1"/>
</dbReference>
<evidence type="ECO:0000313" key="14">
    <source>
        <dbReference type="Proteomes" id="UP000694552"/>
    </source>
</evidence>
<dbReference type="PRINTS" id="PR00245">
    <property type="entry name" value="OLFACTORYR"/>
</dbReference>
<evidence type="ECO:0000256" key="9">
    <source>
        <dbReference type="ARBA" id="ARBA00023224"/>
    </source>
</evidence>
<dbReference type="PROSITE" id="PS50262">
    <property type="entry name" value="G_PROTEIN_RECEP_F1_2"/>
    <property type="match status" value="1"/>
</dbReference>
<keyword evidence="8" id="KW-0325">Glycoprotein</keyword>
<comment type="subcellular location">
    <subcellularLocation>
        <location evidence="11">Cell membrane</location>
        <topology evidence="11">Multi-pass membrane protein</topology>
    </subcellularLocation>
    <subcellularLocation>
        <location evidence="2">Membrane</location>
        <topology evidence="2">Multi-pass membrane protein</topology>
    </subcellularLocation>
</comment>
<comment type="similarity">
    <text evidence="10">Belongs to the G-protein coupled receptor 1 family.</text>
</comment>
<dbReference type="InterPro" id="IPR000725">
    <property type="entry name" value="Olfact_rcpt"/>
</dbReference>
<dbReference type="CDD" id="cd15230">
    <property type="entry name" value="7tmA_OR5-like"/>
    <property type="match status" value="1"/>
</dbReference>
<dbReference type="GO" id="GO:0004930">
    <property type="term" value="F:G protein-coupled receptor activity"/>
    <property type="evidence" value="ECO:0007669"/>
    <property type="project" value="UniProtKB-KW"/>
</dbReference>
<evidence type="ECO:0000256" key="3">
    <source>
        <dbReference type="ARBA" id="ARBA00022692"/>
    </source>
</evidence>
<reference evidence="13" key="2">
    <citation type="submission" date="2025-09" db="UniProtKB">
        <authorList>
            <consortium name="Ensembl"/>
        </authorList>
    </citation>
    <scope>IDENTIFICATION</scope>
</reference>
<keyword evidence="11" id="KW-0552">Olfaction</keyword>
<feature type="transmembrane region" description="Helical" evidence="11">
    <location>
        <begin position="269"/>
        <end position="289"/>
    </location>
</feature>
<feature type="transmembrane region" description="Helical" evidence="11">
    <location>
        <begin position="235"/>
        <end position="257"/>
    </location>
</feature>
<protein>
    <recommendedName>
        <fullName evidence="11">Olfactory receptor</fullName>
    </recommendedName>
</protein>
<dbReference type="Proteomes" id="UP000694552">
    <property type="component" value="Unplaced"/>
</dbReference>
<sequence length="356" mass="40322">MAQDNHTMVTHFILLGLTSEPKLQIPLFFIFFTVSLITLMGNLGLITLIKTNPQLHTPMYFFLCNLSVVDLCYSSVFSPKLLVGFLVEKKTVSYSACFVQHFFFLVFVTTEVLLLAVMAYDRYVAICNPLLYVISMPKRVCVQLVAGSYIGGILNSSIQTCCLLLLPFCGPNVINHYFCDTNPLLKLTCSDDHLNELLLVTLNGTISIVIILLSYICIVRTVLRTRSARSRSRAFHTCTSHLTAVSLFYGTIFFMYLQPASSHRSLDKVASIFYTMVTPMLNPFIYSLRNKEVKGALVKCRRRIEKVYDVLKRLDLSLSVAILCRFFHNPTNTSSLEGNQAEWEPQTLFHFAVIIL</sequence>
<feature type="transmembrane region" description="Helical" evidence="11">
    <location>
        <begin position="141"/>
        <end position="166"/>
    </location>
</feature>
<dbReference type="GO" id="GO:0004984">
    <property type="term" value="F:olfactory receptor activity"/>
    <property type="evidence" value="ECO:0007669"/>
    <property type="project" value="InterPro"/>
</dbReference>
<keyword evidence="11" id="KW-0716">Sensory transduction</keyword>
<feature type="transmembrane region" description="Helical" evidence="11">
    <location>
        <begin position="25"/>
        <end position="48"/>
    </location>
</feature>
<organism evidence="13 14">
    <name type="scientific">Otus sunia</name>
    <name type="common">Oriental scops-owl</name>
    <dbReference type="NCBI Taxonomy" id="257818"/>
    <lineage>
        <taxon>Eukaryota</taxon>
        <taxon>Metazoa</taxon>
        <taxon>Chordata</taxon>
        <taxon>Craniata</taxon>
        <taxon>Vertebrata</taxon>
        <taxon>Euteleostomi</taxon>
        <taxon>Archelosauria</taxon>
        <taxon>Archosauria</taxon>
        <taxon>Dinosauria</taxon>
        <taxon>Saurischia</taxon>
        <taxon>Theropoda</taxon>
        <taxon>Coelurosauria</taxon>
        <taxon>Aves</taxon>
        <taxon>Neognathae</taxon>
        <taxon>Neoaves</taxon>
        <taxon>Telluraves</taxon>
        <taxon>Strigiformes</taxon>
        <taxon>Strigidae</taxon>
        <taxon>Otus</taxon>
    </lineage>
</organism>
<dbReference type="PRINTS" id="PR00237">
    <property type="entry name" value="GPCRRHODOPSN"/>
</dbReference>
<evidence type="ECO:0000256" key="7">
    <source>
        <dbReference type="ARBA" id="ARBA00023170"/>
    </source>
</evidence>
<feature type="transmembrane region" description="Helical" evidence="11">
    <location>
        <begin position="98"/>
        <end position="120"/>
    </location>
</feature>
<evidence type="ECO:0000256" key="2">
    <source>
        <dbReference type="ARBA" id="ARBA00004141"/>
    </source>
</evidence>
<dbReference type="Ensembl" id="ENSOSUT00000001802.1">
    <property type="protein sequence ID" value="ENSOSUP00000001769.1"/>
    <property type="gene ID" value="ENSOSUG00000001253.1"/>
</dbReference>
<proteinExistence type="inferred from homology"/>
<keyword evidence="5 10" id="KW-0297">G-protein coupled receptor</keyword>
<evidence type="ECO:0000256" key="8">
    <source>
        <dbReference type="ARBA" id="ARBA00023180"/>
    </source>
</evidence>
<dbReference type="InterPro" id="IPR000276">
    <property type="entry name" value="GPCR_Rhodpsn"/>
</dbReference>
<accession>A0A8C8A7L1</accession>
<dbReference type="GO" id="GO:0005886">
    <property type="term" value="C:plasma membrane"/>
    <property type="evidence" value="ECO:0007669"/>
    <property type="project" value="UniProtKB-SubCell"/>
</dbReference>
<evidence type="ECO:0000313" key="13">
    <source>
        <dbReference type="Ensembl" id="ENSOSUP00000001769.1"/>
    </source>
</evidence>
<evidence type="ECO:0000256" key="10">
    <source>
        <dbReference type="RuleBase" id="RU000688"/>
    </source>
</evidence>
<keyword evidence="9 10" id="KW-0807">Transducer</keyword>
<evidence type="ECO:0000259" key="12">
    <source>
        <dbReference type="PROSITE" id="PS50262"/>
    </source>
</evidence>
<evidence type="ECO:0000256" key="4">
    <source>
        <dbReference type="ARBA" id="ARBA00022989"/>
    </source>
</evidence>
<dbReference type="Pfam" id="PF13853">
    <property type="entry name" value="7tm_4"/>
    <property type="match status" value="1"/>
</dbReference>
<feature type="transmembrane region" description="Helical" evidence="11">
    <location>
        <begin position="197"/>
        <end position="223"/>
    </location>
</feature>
<dbReference type="SUPFAM" id="SSF81321">
    <property type="entry name" value="Family A G protein-coupled receptor-like"/>
    <property type="match status" value="1"/>
</dbReference>
<evidence type="ECO:0000256" key="1">
    <source>
        <dbReference type="ARBA" id="ARBA00002936"/>
    </source>
</evidence>
<reference evidence="13" key="1">
    <citation type="submission" date="2025-08" db="UniProtKB">
        <authorList>
            <consortium name="Ensembl"/>
        </authorList>
    </citation>
    <scope>IDENTIFICATION</scope>
</reference>
<dbReference type="InterPro" id="IPR017452">
    <property type="entry name" value="GPCR_Rhodpsn_7TM"/>
</dbReference>
<name>A0A8C8A7L1_9STRI</name>
<evidence type="ECO:0000256" key="5">
    <source>
        <dbReference type="ARBA" id="ARBA00023040"/>
    </source>
</evidence>
<evidence type="ECO:0000256" key="6">
    <source>
        <dbReference type="ARBA" id="ARBA00023136"/>
    </source>
</evidence>
<keyword evidence="7 10" id="KW-0675">Receptor</keyword>